<proteinExistence type="predicted"/>
<organism evidence="1 2">
    <name type="scientific">Coptotermes formosanus</name>
    <name type="common">Formosan subterranean termite</name>
    <dbReference type="NCBI Taxonomy" id="36987"/>
    <lineage>
        <taxon>Eukaryota</taxon>
        <taxon>Metazoa</taxon>
        <taxon>Ecdysozoa</taxon>
        <taxon>Arthropoda</taxon>
        <taxon>Hexapoda</taxon>
        <taxon>Insecta</taxon>
        <taxon>Pterygota</taxon>
        <taxon>Neoptera</taxon>
        <taxon>Polyneoptera</taxon>
        <taxon>Dictyoptera</taxon>
        <taxon>Blattodea</taxon>
        <taxon>Blattoidea</taxon>
        <taxon>Termitoidae</taxon>
        <taxon>Rhinotermitidae</taxon>
        <taxon>Coptotermes</taxon>
    </lineage>
</organism>
<name>A0A6L2Q5R2_COPFO</name>
<evidence type="ECO:0000313" key="2">
    <source>
        <dbReference type="Proteomes" id="UP000502823"/>
    </source>
</evidence>
<dbReference type="InParanoid" id="A0A6L2Q5R2"/>
<dbReference type="PANTHER" id="PTHR45913:SF19">
    <property type="entry name" value="LOW QUALITY PROTEIN: ZINC FINGER BED DOMAIN-CONTAINING PROTEIN 5-LIKE"/>
    <property type="match status" value="1"/>
</dbReference>
<evidence type="ECO:0000313" key="1">
    <source>
        <dbReference type="EMBL" id="GFG40273.1"/>
    </source>
</evidence>
<comment type="caution">
    <text evidence="1">The sequence shown here is derived from an EMBL/GenBank/DDBJ whole genome shotgun (WGS) entry which is preliminary data.</text>
</comment>
<dbReference type="OrthoDB" id="6609733at2759"/>
<dbReference type="EMBL" id="BLKM01001688">
    <property type="protein sequence ID" value="GFG40273.1"/>
    <property type="molecule type" value="Genomic_DNA"/>
</dbReference>
<evidence type="ECO:0008006" key="3">
    <source>
        <dbReference type="Google" id="ProtNLM"/>
    </source>
</evidence>
<dbReference type="PANTHER" id="PTHR45913">
    <property type="entry name" value="EPM2A-INTERACTING PROTEIN 1"/>
    <property type="match status" value="1"/>
</dbReference>
<gene>
    <name evidence="1" type="ORF">Cfor_12500</name>
</gene>
<reference evidence="2" key="1">
    <citation type="submission" date="2020-01" db="EMBL/GenBank/DDBJ databases">
        <title>Draft genome sequence of the Termite Coptotermes fromosanus.</title>
        <authorList>
            <person name="Itakura S."/>
            <person name="Yosikawa Y."/>
            <person name="Umezawa K."/>
        </authorList>
    </citation>
    <scope>NUCLEOTIDE SEQUENCE [LARGE SCALE GENOMIC DNA]</scope>
</reference>
<dbReference type="AlphaFoldDB" id="A0A6L2Q5R2"/>
<protein>
    <recommendedName>
        <fullName evidence="3">HAT C-terminal dimerisation domain-containing protein</fullName>
    </recommendedName>
</protein>
<accession>A0A6L2Q5R2</accession>
<sequence length="82" mass="9228">MLICDFWLAARGVFKGLSDTTISHLLPYPPKCLCEQGFSAPTSIKMKHRNRLNPEPRLTLALMKIHARVEALSCQIQAQPSH</sequence>
<dbReference type="Proteomes" id="UP000502823">
    <property type="component" value="Unassembled WGS sequence"/>
</dbReference>
<keyword evidence="2" id="KW-1185">Reference proteome</keyword>